<dbReference type="PRINTS" id="PR01869">
    <property type="entry name" value="BCATNINFAMLY"/>
</dbReference>
<evidence type="ECO:0000313" key="4">
    <source>
        <dbReference type="EMBL" id="CAD5227946.1"/>
    </source>
</evidence>
<organism evidence="4 5">
    <name type="scientific">Bursaphelenchus okinawaensis</name>
    <dbReference type="NCBI Taxonomy" id="465554"/>
    <lineage>
        <taxon>Eukaryota</taxon>
        <taxon>Metazoa</taxon>
        <taxon>Ecdysozoa</taxon>
        <taxon>Nematoda</taxon>
        <taxon>Chromadorea</taxon>
        <taxon>Rhabditida</taxon>
        <taxon>Tylenchina</taxon>
        <taxon>Tylenchomorpha</taxon>
        <taxon>Aphelenchoidea</taxon>
        <taxon>Aphelenchoididae</taxon>
        <taxon>Bursaphelenchus</taxon>
    </lineage>
</organism>
<dbReference type="EMBL" id="CAJFCW020000006">
    <property type="protein sequence ID" value="CAG9123877.1"/>
    <property type="molecule type" value="Genomic_DNA"/>
</dbReference>
<dbReference type="GO" id="GO:0007155">
    <property type="term" value="P:cell adhesion"/>
    <property type="evidence" value="ECO:0007669"/>
    <property type="project" value="InterPro"/>
</dbReference>
<gene>
    <name evidence="4" type="ORF">BOKJ2_LOCUS12427</name>
</gene>
<dbReference type="Proteomes" id="UP000783686">
    <property type="component" value="Unassembled WGS sequence"/>
</dbReference>
<dbReference type="GO" id="GO:0045296">
    <property type="term" value="F:cadherin binding"/>
    <property type="evidence" value="ECO:0007669"/>
    <property type="project" value="InterPro"/>
</dbReference>
<evidence type="ECO:0000256" key="2">
    <source>
        <dbReference type="SAM" id="Coils"/>
    </source>
</evidence>
<feature type="coiled-coil region" evidence="2">
    <location>
        <begin position="447"/>
        <end position="474"/>
    </location>
</feature>
<keyword evidence="5" id="KW-1185">Reference proteome</keyword>
<dbReference type="InterPro" id="IPR013284">
    <property type="entry name" value="Beta-catenin"/>
</dbReference>
<keyword evidence="2" id="KW-0175">Coiled coil</keyword>
<evidence type="ECO:0000256" key="3">
    <source>
        <dbReference type="SAM" id="MobiDB-lite"/>
    </source>
</evidence>
<feature type="region of interest" description="Disordered" evidence="3">
    <location>
        <begin position="1"/>
        <end position="31"/>
    </location>
</feature>
<evidence type="ECO:0000313" key="5">
    <source>
        <dbReference type="Proteomes" id="UP000614601"/>
    </source>
</evidence>
<dbReference type="EMBL" id="CAJFDH010000006">
    <property type="protein sequence ID" value="CAD5227946.1"/>
    <property type="molecule type" value="Genomic_DNA"/>
</dbReference>
<dbReference type="InterPro" id="IPR000225">
    <property type="entry name" value="Armadillo"/>
</dbReference>
<dbReference type="SMART" id="SM00185">
    <property type="entry name" value="ARM"/>
    <property type="match status" value="5"/>
</dbReference>
<proteinExistence type="predicted"/>
<sequence length="969" mass="108578">MDIYCSPVHPMDPNSMYSDSNGPTGVPDEPVHASELQTEDQLTELGQQDGCMKTQQWFQQNYYFDSGFQSMENSKPASIMSMNVPPTMKCPQRPITSPECQVAACDSTPMEPTPSTQIPANDSENARRVLPELIPLLDDCDEEVACRALEMVAHIAKLDAQQHYSEPVINDQRVVTALTRVLRTRFEDKKAIRVTLCTLFHISNREHGMDLILNTVEKNSLNHFLADLIRCIQVEENACFKYALLILHNLMTDKTVGRRVVDFARTQKAMAVIVDWLADRNEKLLAITVDILQLLCDRNSDQKTLFVNLNGPSHLCNILSWARYENLLWRTVRLMKSISIQNPKRLVTSGAFDVLPMSLDYPSQRIITESLVCVRDLSDVSTDRLDISPLLAKLVQLLVVNDARIRQLCVQALANLSANNRSNKEFLCSINVVGALKCVLFESEAQLEVVDEQVEQMTEVLEDIQENALTALRNLYSGHRFDTAVQQHILTENGAEFFLRKLVAMRPALLRKTLLILAKTASQPTNLPIFRHTRITVSGHGDVGGFVDRIAYVLFVAASKSADSQTVENINLTELQHLCMLTLDRLCADPNLHRQTIRAFKSLAKDFDKLETLPPMLALRQDKASRQGVAGQGGKNRGYQSVPTNLEGSVAQNELLAMENMDRGVLGMDNMSNGMINMDNMSHLTNLNRFGTKNLGQNGHNGALSSAQTTLSEFPSPGQTSFFTSPTLVQSGAQGMTSSSHLCLNHLQNHPFPPSQNSPTQFQRTPLVQQTSQMSVHQSNLQQSAILLLNRLKIDREIAAFFASDYETLDCLEHWSRSNSPIAEPAQRLLKQVKKMKYENLYDPFDRMKLSTRSRSISPFENNFQDSGFDENTVTSPNYSENSPNYRYGMEYMEGGMVGYGQKYSPGTPGSTFVNMAQPYSIPEMDDYPLASVFCSNSDGQSDEMAHVSFTHHGEMSQKNSPLLMQFSD</sequence>
<dbReference type="OrthoDB" id="195736at2759"/>
<dbReference type="InterPro" id="IPR016024">
    <property type="entry name" value="ARM-type_fold"/>
</dbReference>
<comment type="caution">
    <text evidence="4">The sequence shown here is derived from an EMBL/GenBank/DDBJ whole genome shotgun (WGS) entry which is preliminary data.</text>
</comment>
<keyword evidence="1" id="KW-0217">Developmental protein</keyword>
<name>A0A811LHG2_9BILA</name>
<dbReference type="PANTHER" id="PTHR45976">
    <property type="entry name" value="ARMADILLO SEGMENT POLARITY PROTEIN"/>
    <property type="match status" value="1"/>
</dbReference>
<accession>A0A811LHG2</accession>
<dbReference type="Gene3D" id="1.25.10.10">
    <property type="entry name" value="Leucine-rich Repeat Variant"/>
    <property type="match status" value="1"/>
</dbReference>
<dbReference type="InterPro" id="IPR011989">
    <property type="entry name" value="ARM-like"/>
</dbReference>
<dbReference type="Proteomes" id="UP000614601">
    <property type="component" value="Unassembled WGS sequence"/>
</dbReference>
<reference evidence="4" key="1">
    <citation type="submission" date="2020-09" db="EMBL/GenBank/DDBJ databases">
        <authorList>
            <person name="Kikuchi T."/>
        </authorList>
    </citation>
    <scope>NUCLEOTIDE SEQUENCE</scope>
    <source>
        <strain evidence="4">SH1</strain>
    </source>
</reference>
<protein>
    <submittedName>
        <fullName evidence="4">Uncharacterized protein</fullName>
    </submittedName>
</protein>
<dbReference type="SUPFAM" id="SSF48371">
    <property type="entry name" value="ARM repeat"/>
    <property type="match status" value="1"/>
</dbReference>
<evidence type="ECO:0000256" key="1">
    <source>
        <dbReference type="ARBA" id="ARBA00022473"/>
    </source>
</evidence>
<dbReference type="AlphaFoldDB" id="A0A811LHG2"/>
<feature type="region of interest" description="Disordered" evidence="3">
    <location>
        <begin position="861"/>
        <end position="881"/>
    </location>
</feature>